<accession>A0AC61Y7S7</accession>
<keyword evidence="2" id="KW-1185">Reference proteome</keyword>
<dbReference type="Proteomes" id="UP000356253">
    <property type="component" value="Unassembled WGS sequence"/>
</dbReference>
<comment type="caution">
    <text evidence="1">The sequence shown here is derived from an EMBL/GenBank/DDBJ whole genome shotgun (WGS) entry which is preliminary data.</text>
</comment>
<evidence type="ECO:0000313" key="2">
    <source>
        <dbReference type="Proteomes" id="UP000356253"/>
    </source>
</evidence>
<protein>
    <submittedName>
        <fullName evidence="1">Uncharacterized protein</fullName>
    </submittedName>
</protein>
<sequence>MKRYFALSFLVCLLCISSCQRDDICPETTQTTPKLVIEFFNFEDVDQPKDVRRLNVVAEGDTIAFFDETTSNKNKISIPLRTDQDFTNYTFYRNYDLSEEEEDEYTTNGDKIQFSYAVNEEYVSRACGYKAEFLDFDADLVSEENNGNWIKNIEVQQPNDILNEQITHLYIYH</sequence>
<name>A0AC61Y7S7_9FLAO</name>
<dbReference type="EMBL" id="CABVMM010000004">
    <property type="protein sequence ID" value="VVU99962.1"/>
    <property type="molecule type" value="Genomic_DNA"/>
</dbReference>
<gene>
    <name evidence="1" type="ORF">FVB9532_01224</name>
</gene>
<organism evidence="1 2">
    <name type="scientific">Mesonia oceanica</name>
    <dbReference type="NCBI Taxonomy" id="2687242"/>
    <lineage>
        <taxon>Bacteria</taxon>
        <taxon>Pseudomonadati</taxon>
        <taxon>Bacteroidota</taxon>
        <taxon>Flavobacteriia</taxon>
        <taxon>Flavobacteriales</taxon>
        <taxon>Flavobacteriaceae</taxon>
        <taxon>Mesonia</taxon>
    </lineage>
</organism>
<reference evidence="1" key="1">
    <citation type="submission" date="2019-09" db="EMBL/GenBank/DDBJ databases">
        <authorList>
            <person name="Rodrigo-Torres L."/>
            <person name="Arahal R. D."/>
            <person name="Lucena T."/>
        </authorList>
    </citation>
    <scope>NUCLEOTIDE SEQUENCE</scope>
    <source>
        <strain evidence="1">ISS653</strain>
    </source>
</reference>
<evidence type="ECO:0000313" key="1">
    <source>
        <dbReference type="EMBL" id="VVU99962.1"/>
    </source>
</evidence>
<proteinExistence type="predicted"/>